<name>A0A0G1JMX3_9BACT</name>
<feature type="compositionally biased region" description="Polar residues" evidence="1">
    <location>
        <begin position="70"/>
        <end position="84"/>
    </location>
</feature>
<feature type="region of interest" description="Disordered" evidence="1">
    <location>
        <begin position="70"/>
        <end position="91"/>
    </location>
</feature>
<evidence type="ECO:0000256" key="1">
    <source>
        <dbReference type="SAM" id="MobiDB-lite"/>
    </source>
</evidence>
<sequence length="91" mass="9721">MILVIRFGCVVVLVDGLELEVVVVDDCESAVEVEVVGVDVGVVVGVEMGDAETEKNDALVVKKEQSPFSTRQVPGATMPSSVQSEVKFRDL</sequence>
<dbReference type="Proteomes" id="UP000033861">
    <property type="component" value="Unassembled WGS sequence"/>
</dbReference>
<evidence type="ECO:0000313" key="2">
    <source>
        <dbReference type="EMBL" id="KKT45312.1"/>
    </source>
</evidence>
<evidence type="ECO:0000313" key="3">
    <source>
        <dbReference type="Proteomes" id="UP000033861"/>
    </source>
</evidence>
<dbReference type="EMBL" id="LCHZ01000039">
    <property type="protein sequence ID" value="KKT45312.1"/>
    <property type="molecule type" value="Genomic_DNA"/>
</dbReference>
<protein>
    <submittedName>
        <fullName evidence="2">Uncharacterized protein</fullName>
    </submittedName>
</protein>
<accession>A0A0G1JMX3</accession>
<reference evidence="2 3" key="1">
    <citation type="journal article" date="2015" name="Nature">
        <title>rRNA introns, odd ribosomes, and small enigmatic genomes across a large radiation of phyla.</title>
        <authorList>
            <person name="Brown C.T."/>
            <person name="Hug L.A."/>
            <person name="Thomas B.C."/>
            <person name="Sharon I."/>
            <person name="Castelle C.J."/>
            <person name="Singh A."/>
            <person name="Wilkins M.J."/>
            <person name="Williams K.H."/>
            <person name="Banfield J.F."/>
        </authorList>
    </citation>
    <scope>NUCLEOTIDE SEQUENCE [LARGE SCALE GENOMIC DNA]</scope>
</reference>
<dbReference type="AlphaFoldDB" id="A0A0G1JMX3"/>
<proteinExistence type="predicted"/>
<comment type="caution">
    <text evidence="2">The sequence shown here is derived from an EMBL/GenBank/DDBJ whole genome shotgun (WGS) entry which is preliminary data.</text>
</comment>
<organism evidence="2 3">
    <name type="scientific">Candidatus Collierbacteria bacterium GW2011_GWF2_44_15</name>
    <dbReference type="NCBI Taxonomy" id="1618404"/>
    <lineage>
        <taxon>Bacteria</taxon>
        <taxon>Candidatus Collieribacteriota</taxon>
    </lineage>
</organism>
<gene>
    <name evidence="2" type="ORF">UW35_C0039G0001</name>
</gene>